<organism evidence="1 2">
    <name type="scientific">Fusarium solani subsp. cucurbitae</name>
    <name type="common">Neocosmosporum cucurbitae</name>
    <dbReference type="NCBI Taxonomy" id="2747967"/>
    <lineage>
        <taxon>Eukaryota</taxon>
        <taxon>Fungi</taxon>
        <taxon>Dikarya</taxon>
        <taxon>Ascomycota</taxon>
        <taxon>Pezizomycotina</taxon>
        <taxon>Sordariomycetes</taxon>
        <taxon>Hypocreomycetidae</taxon>
        <taxon>Hypocreales</taxon>
        <taxon>Nectriaceae</taxon>
        <taxon>Fusarium</taxon>
        <taxon>Fusarium solani species complex</taxon>
    </lineage>
</organism>
<dbReference type="Proteomes" id="UP000830768">
    <property type="component" value="Chromosome 6"/>
</dbReference>
<protein>
    <submittedName>
        <fullName evidence="1">Uncharacterized protein</fullName>
    </submittedName>
</protein>
<reference evidence="1" key="1">
    <citation type="submission" date="2021-11" db="EMBL/GenBank/DDBJ databases">
        <title>Fusarium solani-melongenae Genome sequencing and assembly.</title>
        <authorList>
            <person name="Xie S."/>
            <person name="Huang L."/>
            <person name="Zhang X."/>
        </authorList>
    </citation>
    <scope>NUCLEOTIDE SEQUENCE</scope>
    <source>
        <strain evidence="1">CRI 24-3</strain>
    </source>
</reference>
<name>A0ACD3Z8E9_FUSSC</name>
<proteinExistence type="predicted"/>
<evidence type="ECO:0000313" key="1">
    <source>
        <dbReference type="EMBL" id="UPK97569.1"/>
    </source>
</evidence>
<sequence>MAEALGATAGATALIGQSLSLIRKVTSTIKHYKNHDSRLECIYSDLSGIIEIIELVGKVEPLGTARVSNAVTNMLEHAKKLDLHIQDLKEKHSKSTARQVMNQLMDGSQDLEDTKRMVDELTTLKATLILEIQVVHIRLFVERGQAQQNDSGCPYTVNSVFLRHFSQAVEQRFGKEKGRRIDEVLQRRKPDDDGMIHLTTEDYNCLVFDPLGEDEANSQQGPIRVAENTSTDDATQVNGCVGDAKTTHIQTIERNKASGQSFQVNGAVNGDAFGKLLESRSKPTEDQRKQSPSMHRQLVNGSRRTRSCSPRPSYRRPATIRHPNQRITGTRGALTGLRQVTMAKERVSVDVFQVREDDGGARDGTLVFLEDDPCNSNEKGEGDSMRERLM</sequence>
<gene>
    <name evidence="1" type="ORF">LCI18_008504</name>
</gene>
<evidence type="ECO:0000313" key="2">
    <source>
        <dbReference type="Proteomes" id="UP000830768"/>
    </source>
</evidence>
<accession>A0ACD3Z8E9</accession>
<dbReference type="EMBL" id="CP090035">
    <property type="protein sequence ID" value="UPK97569.1"/>
    <property type="molecule type" value="Genomic_DNA"/>
</dbReference>
<keyword evidence="2" id="KW-1185">Reference proteome</keyword>